<evidence type="ECO:0000256" key="5">
    <source>
        <dbReference type="ARBA" id="ARBA00022833"/>
    </source>
</evidence>
<dbReference type="SUPFAM" id="SSF57667">
    <property type="entry name" value="beta-beta-alpha zinc fingers"/>
    <property type="match status" value="3"/>
</dbReference>
<keyword evidence="5" id="KW-0862">Zinc</keyword>
<feature type="compositionally biased region" description="Basic residues" evidence="7">
    <location>
        <begin position="203"/>
        <end position="227"/>
    </location>
</feature>
<evidence type="ECO:0000256" key="7">
    <source>
        <dbReference type="SAM" id="MobiDB-lite"/>
    </source>
</evidence>
<comment type="caution">
    <text evidence="8">The sequence shown here is derived from an EMBL/GenBank/DDBJ whole genome shotgun (WGS) entry which is preliminary data.</text>
</comment>
<keyword evidence="9" id="KW-1185">Reference proteome</keyword>
<proteinExistence type="predicted"/>
<dbReference type="FunFam" id="3.30.160.60:FF:000446">
    <property type="entry name" value="Zinc finger protein"/>
    <property type="match status" value="1"/>
</dbReference>
<evidence type="ECO:0000256" key="1">
    <source>
        <dbReference type="ARBA" id="ARBA00004123"/>
    </source>
</evidence>
<protein>
    <submittedName>
        <fullName evidence="8">Uncharacterized protein</fullName>
    </submittedName>
</protein>
<dbReference type="EMBL" id="CAIIXF020000012">
    <property type="protein sequence ID" value="CAH1802284.1"/>
    <property type="molecule type" value="Genomic_DNA"/>
</dbReference>
<dbReference type="SMART" id="SM00355">
    <property type="entry name" value="ZnF_C2H2"/>
    <property type="match status" value="13"/>
</dbReference>
<feature type="compositionally biased region" description="Low complexity" evidence="7">
    <location>
        <begin position="183"/>
        <end position="197"/>
    </location>
</feature>
<evidence type="ECO:0000256" key="4">
    <source>
        <dbReference type="ARBA" id="ARBA00022771"/>
    </source>
</evidence>
<dbReference type="InterPro" id="IPR050888">
    <property type="entry name" value="ZnF_C2H2-type_TF"/>
</dbReference>
<evidence type="ECO:0000256" key="2">
    <source>
        <dbReference type="ARBA" id="ARBA00022723"/>
    </source>
</evidence>
<accession>A0A8J1XNW3</accession>
<feature type="compositionally biased region" description="Low complexity" evidence="7">
    <location>
        <begin position="273"/>
        <end position="287"/>
    </location>
</feature>
<keyword evidence="3" id="KW-0677">Repeat</keyword>
<dbReference type="Proteomes" id="UP000749559">
    <property type="component" value="Unassembled WGS sequence"/>
</dbReference>
<dbReference type="InterPro" id="IPR036236">
    <property type="entry name" value="Znf_C2H2_sf"/>
</dbReference>
<gene>
    <name evidence="8" type="ORF">OFUS_LOCUS25984</name>
</gene>
<dbReference type="PROSITE" id="PS00028">
    <property type="entry name" value="ZINC_FINGER_C2H2_1"/>
    <property type="match status" value="9"/>
</dbReference>
<dbReference type="PANTHER" id="PTHR24406">
    <property type="entry name" value="TRANSCRIPTIONAL REPRESSOR CTCFL-RELATED"/>
    <property type="match status" value="1"/>
</dbReference>
<dbReference type="AlphaFoldDB" id="A0A8J1XNW3"/>
<keyword evidence="6" id="KW-0539">Nucleus</keyword>
<reference evidence="8" key="1">
    <citation type="submission" date="2022-03" db="EMBL/GenBank/DDBJ databases">
        <authorList>
            <person name="Martin C."/>
        </authorList>
    </citation>
    <scope>NUCLEOTIDE SEQUENCE</scope>
</reference>
<evidence type="ECO:0000256" key="3">
    <source>
        <dbReference type="ARBA" id="ARBA00022737"/>
    </source>
</evidence>
<comment type="subcellular location">
    <subcellularLocation>
        <location evidence="1">Nucleus</location>
    </subcellularLocation>
</comment>
<keyword evidence="2" id="KW-0479">Metal-binding</keyword>
<dbReference type="GO" id="GO:0008270">
    <property type="term" value="F:zinc ion binding"/>
    <property type="evidence" value="ECO:0007669"/>
    <property type="project" value="UniProtKB-KW"/>
</dbReference>
<organism evidence="8 9">
    <name type="scientific">Owenia fusiformis</name>
    <name type="common">Polychaete worm</name>
    <dbReference type="NCBI Taxonomy" id="6347"/>
    <lineage>
        <taxon>Eukaryota</taxon>
        <taxon>Metazoa</taxon>
        <taxon>Spiralia</taxon>
        <taxon>Lophotrochozoa</taxon>
        <taxon>Annelida</taxon>
        <taxon>Polychaeta</taxon>
        <taxon>Sedentaria</taxon>
        <taxon>Canalipalpata</taxon>
        <taxon>Sabellida</taxon>
        <taxon>Oweniida</taxon>
        <taxon>Oweniidae</taxon>
        <taxon>Owenia</taxon>
    </lineage>
</organism>
<keyword evidence="4" id="KW-0863">Zinc-finger</keyword>
<feature type="region of interest" description="Disordered" evidence="7">
    <location>
        <begin position="258"/>
        <end position="305"/>
    </location>
</feature>
<dbReference type="Pfam" id="PF00096">
    <property type="entry name" value="zf-C2H2"/>
    <property type="match status" value="3"/>
</dbReference>
<dbReference type="InterPro" id="IPR013087">
    <property type="entry name" value="Znf_C2H2_type"/>
</dbReference>
<sequence>MSSQALDTENMKDNLIDVTLPPEFLQNLNGLAPQNQATLNFWDRNRNFEIRLHRQENDCINLKIKQCGVAAAASTGYVVHDSIDDTESADRAQELVSSLTASGNLVTVSEDQSKPTVDLVTETGDHLNMTLDHDTPTEENVTVTEDNDKAAESNVTPTKDNVTVTGDLVTTTGGLMPEDEYPSNELSLTSENESGSGDLSSVKKYRKNARKRSLREKSPGSRKKQTRHQTYSPGEVDIFSHKCTECTKKFRDETALQHHLSSKHNIKKEEDVSSPSSSPPEGAMSSPISEDPEATFKKPSQNSKKLYHQSLKQNTKVNENVVNCSICHFNFLNSKVLLDHLENHKDHSEYAESYEKVSNDCEKEACQMCNYTCKDKQLLENHQTVIHGNSNTTMADLSVMMNSPFKCKLCTSGSEAGNCDNWLELNQHVAQQHLTQGNKNDDNSDSEMKTMNEYMSELTKCAESERLIHQCIFCKTVAGTNRHLKGHVEKCHRKDQRYIDYIQENIYNKNAAKLIGYSTLQPIIPSVGNYVCRYCSMKYKTGNSLMAHVQKDHSTAEGIDEYIVELKEELKITCHICNKVIANKYQLRIHIKNKHSEDQKLRCDECGKLCKNKLNLDAHKRASHRQDKPICDTCGKSFSSRDNLKVHVANVHQELEMAICDICKKEVRKRNLAKHKARHEASPKYKCDYCGREQLDKANAQRHYVLMHSRHDIKFEICEECGKKFTSKNNLKQHRQVVHGIGLYQCKHCSQNFCKLTQYRNHMKGVHRLKLTDLEAAPRIVNLQEGKPKETDIDRSMIPISVEPQPEQDIQVHDHSITNQYVQLRVEPDSDEGQAVQLLSADDQGNQDFYQILPLEGEENMFIAVDEAGNPVYPAQQYVMNQ</sequence>
<evidence type="ECO:0000256" key="6">
    <source>
        <dbReference type="ARBA" id="ARBA00023242"/>
    </source>
</evidence>
<dbReference type="PROSITE" id="PS50157">
    <property type="entry name" value="ZINC_FINGER_C2H2_2"/>
    <property type="match status" value="8"/>
</dbReference>
<evidence type="ECO:0000313" key="9">
    <source>
        <dbReference type="Proteomes" id="UP000749559"/>
    </source>
</evidence>
<dbReference type="OrthoDB" id="8918594at2759"/>
<feature type="region of interest" description="Disordered" evidence="7">
    <location>
        <begin position="132"/>
        <end position="233"/>
    </location>
</feature>
<evidence type="ECO:0000313" key="8">
    <source>
        <dbReference type="EMBL" id="CAH1802284.1"/>
    </source>
</evidence>
<name>A0A8J1XNW3_OWEFU</name>
<dbReference type="GO" id="GO:0005634">
    <property type="term" value="C:nucleus"/>
    <property type="evidence" value="ECO:0007669"/>
    <property type="project" value="UniProtKB-SubCell"/>
</dbReference>
<dbReference type="Gene3D" id="3.30.160.60">
    <property type="entry name" value="Classic Zinc Finger"/>
    <property type="match status" value="5"/>
</dbReference>
<feature type="compositionally biased region" description="Low complexity" evidence="7">
    <location>
        <begin position="162"/>
        <end position="175"/>
    </location>
</feature>